<feature type="compositionally biased region" description="Basic and acidic residues" evidence="2">
    <location>
        <begin position="110"/>
        <end position="122"/>
    </location>
</feature>
<dbReference type="PANTHER" id="PTHR22847">
    <property type="entry name" value="WD40 REPEAT PROTEIN"/>
    <property type="match status" value="1"/>
</dbReference>
<keyword evidence="4" id="KW-1185">Reference proteome</keyword>
<dbReference type="PROSITE" id="PS50294">
    <property type="entry name" value="WD_REPEATS_REGION"/>
    <property type="match status" value="1"/>
</dbReference>
<evidence type="ECO:0000313" key="3">
    <source>
        <dbReference type="EMBL" id="CAB3991913.1"/>
    </source>
</evidence>
<protein>
    <submittedName>
        <fullName evidence="3">F-box WD repeat-containing 7-like isoform X2</fullName>
    </submittedName>
</protein>
<dbReference type="InterPro" id="IPR020472">
    <property type="entry name" value="WD40_PAC1"/>
</dbReference>
<organism evidence="3 4">
    <name type="scientific">Paramuricea clavata</name>
    <name type="common">Red gorgonian</name>
    <name type="synonym">Violescent sea-whip</name>
    <dbReference type="NCBI Taxonomy" id="317549"/>
    <lineage>
        <taxon>Eukaryota</taxon>
        <taxon>Metazoa</taxon>
        <taxon>Cnidaria</taxon>
        <taxon>Anthozoa</taxon>
        <taxon>Octocorallia</taxon>
        <taxon>Malacalcyonacea</taxon>
        <taxon>Plexauridae</taxon>
        <taxon>Paramuricea</taxon>
    </lineage>
</organism>
<dbReference type="Gene3D" id="2.130.10.10">
    <property type="entry name" value="YVTN repeat-like/Quinoprotein amine dehydrogenase"/>
    <property type="match status" value="2"/>
</dbReference>
<proteinExistence type="predicted"/>
<reference evidence="3" key="1">
    <citation type="submission" date="2020-04" db="EMBL/GenBank/DDBJ databases">
        <authorList>
            <person name="Alioto T."/>
            <person name="Alioto T."/>
            <person name="Gomez Garrido J."/>
        </authorList>
    </citation>
    <scope>NUCLEOTIDE SEQUENCE</scope>
    <source>
        <strain evidence="3">A484AB</strain>
    </source>
</reference>
<feature type="compositionally biased region" description="Polar residues" evidence="2">
    <location>
        <begin position="550"/>
        <end position="563"/>
    </location>
</feature>
<dbReference type="InterPro" id="IPR036322">
    <property type="entry name" value="WD40_repeat_dom_sf"/>
</dbReference>
<gene>
    <name evidence="3" type="ORF">PACLA_8A035212</name>
</gene>
<accession>A0A6S7GKC0</accession>
<feature type="compositionally biased region" description="Low complexity" evidence="2">
    <location>
        <begin position="148"/>
        <end position="165"/>
    </location>
</feature>
<dbReference type="Pfam" id="PF00400">
    <property type="entry name" value="WD40"/>
    <property type="match status" value="3"/>
</dbReference>
<feature type="region of interest" description="Disordered" evidence="2">
    <location>
        <begin position="515"/>
        <end position="563"/>
    </location>
</feature>
<keyword evidence="1" id="KW-0175">Coiled coil</keyword>
<feature type="coiled-coil region" evidence="1">
    <location>
        <begin position="3"/>
        <end position="78"/>
    </location>
</feature>
<dbReference type="EMBL" id="CACRXK020001941">
    <property type="protein sequence ID" value="CAB3991913.1"/>
    <property type="molecule type" value="Genomic_DNA"/>
</dbReference>
<dbReference type="PANTHER" id="PTHR22847:SF722">
    <property type="entry name" value="NOVEL PROTEIN"/>
    <property type="match status" value="1"/>
</dbReference>
<dbReference type="InterPro" id="IPR019775">
    <property type="entry name" value="WD40_repeat_CS"/>
</dbReference>
<dbReference type="Proteomes" id="UP001152795">
    <property type="component" value="Unassembled WGS sequence"/>
</dbReference>
<evidence type="ECO:0000256" key="1">
    <source>
        <dbReference type="SAM" id="Coils"/>
    </source>
</evidence>
<name>A0A6S7GKC0_PARCT</name>
<evidence type="ECO:0000313" key="4">
    <source>
        <dbReference type="Proteomes" id="UP001152795"/>
    </source>
</evidence>
<dbReference type="OrthoDB" id="190105at2759"/>
<dbReference type="PRINTS" id="PR00320">
    <property type="entry name" value="GPROTEINBRPT"/>
</dbReference>
<comment type="caution">
    <text evidence="3">The sequence shown here is derived from an EMBL/GenBank/DDBJ whole genome shotgun (WGS) entry which is preliminary data.</text>
</comment>
<dbReference type="PROSITE" id="PS00678">
    <property type="entry name" value="WD_REPEATS_1"/>
    <property type="match status" value="1"/>
</dbReference>
<sequence length="563" mass="62249">MAAAGSQGEIRKLRKKLRQIENLERLERDLTEEETEKISKKSNIRELLNEKLRETQNKDDVQTMIKNMEKNLQINQENSQNTADVLNEQTQQRVPVPQTAVLDNKLAHEEKPSANKNGDHSESTSGKPALQTRDSAIARKTKGSSPQETVTSKPSVSSSQSQSMKESGKKRGARLNDWEEKTFTTKCLEGHNDLISSVGMEGTVLISGSRDTMLKVWDTDTGEEVRSMGGHTGGITSVLLVKKDNQGEQSNEGYIGVTGSHDCSIRIWSLADGKPLRSIYAYSPVLSLDRRKGVLLSGSEGGKVELWDLEVGDDICSTRNTDDDAVTCVKFQGERVVSGSSTGTVKVWDVRQKSLSPSLSSPDQNTAFGKRRRVHCLATTDDVVYWGDDGTNIKALDIRAGKVRKLKNHLTEFGSTSALIVQDSLLISSGYDLDKGTGYLNVRTLPDEEYLATLDDEITSYISCLCCTEVQKDGTLCQRLCTGGNELKIWDQMAKTKIRKRTRSDGDSSFITSKHIKRYSSTEQIDTESSDESDDENRDSSSDDDDENEGGTTTARQSWCTIS</sequence>
<feature type="compositionally biased region" description="Basic and acidic residues" evidence="2">
    <location>
        <begin position="166"/>
        <end position="176"/>
    </location>
</feature>
<dbReference type="SMART" id="SM00320">
    <property type="entry name" value="WD40"/>
    <property type="match status" value="5"/>
</dbReference>
<dbReference type="InterPro" id="IPR015943">
    <property type="entry name" value="WD40/YVTN_repeat-like_dom_sf"/>
</dbReference>
<dbReference type="SUPFAM" id="SSF50978">
    <property type="entry name" value="WD40 repeat-like"/>
    <property type="match status" value="1"/>
</dbReference>
<feature type="region of interest" description="Disordered" evidence="2">
    <location>
        <begin position="110"/>
        <end position="176"/>
    </location>
</feature>
<dbReference type="PROSITE" id="PS50082">
    <property type="entry name" value="WD_REPEATS_2"/>
    <property type="match status" value="3"/>
</dbReference>
<feature type="compositionally biased region" description="Acidic residues" evidence="2">
    <location>
        <begin position="525"/>
        <end position="549"/>
    </location>
</feature>
<evidence type="ECO:0000256" key="2">
    <source>
        <dbReference type="SAM" id="MobiDB-lite"/>
    </source>
</evidence>
<dbReference type="InterPro" id="IPR001680">
    <property type="entry name" value="WD40_rpt"/>
</dbReference>
<dbReference type="AlphaFoldDB" id="A0A6S7GKC0"/>